<protein>
    <submittedName>
        <fullName evidence="1">Uncharacterized protein</fullName>
    </submittedName>
</protein>
<comment type="caution">
    <text evidence="1">The sequence shown here is derived from an EMBL/GenBank/DDBJ whole genome shotgun (WGS) entry which is preliminary data.</text>
</comment>
<dbReference type="AlphaFoldDB" id="A0A4Z1KSV0"/>
<evidence type="ECO:0000313" key="1">
    <source>
        <dbReference type="EMBL" id="TGO86395.1"/>
    </source>
</evidence>
<evidence type="ECO:0000313" key="2">
    <source>
        <dbReference type="Proteomes" id="UP000297280"/>
    </source>
</evidence>
<organism evidence="1 2">
    <name type="scientific">Botrytis porri</name>
    <dbReference type="NCBI Taxonomy" id="87229"/>
    <lineage>
        <taxon>Eukaryota</taxon>
        <taxon>Fungi</taxon>
        <taxon>Dikarya</taxon>
        <taxon>Ascomycota</taxon>
        <taxon>Pezizomycotina</taxon>
        <taxon>Leotiomycetes</taxon>
        <taxon>Helotiales</taxon>
        <taxon>Sclerotiniaceae</taxon>
        <taxon>Botrytis</taxon>
    </lineage>
</organism>
<proteinExistence type="predicted"/>
<accession>A0A4Z1KSV0</accession>
<dbReference type="Proteomes" id="UP000297280">
    <property type="component" value="Unassembled WGS sequence"/>
</dbReference>
<dbReference type="EMBL" id="PQXO01000306">
    <property type="protein sequence ID" value="TGO86395.1"/>
    <property type="molecule type" value="Genomic_DNA"/>
</dbReference>
<sequence length="183" mass="21154">MSNESGHQDKINAMGVRLNVPSTHGDEATGIYVNLKKDIVYFTNHDFFDKTWNQHFPMSNAHADLKDRLIYEPQFCQPCSDLLFPVNDALRLLFGDVDIRKELRNIGFSFDIPVKRHHFCWGGKKVKGEHYEMGKHMAPTPQRLPPKSPSLRVPRHMSEVNVLKRTKNVFIKKELIRKMGGNI</sequence>
<name>A0A4Z1KSV0_9HELO</name>
<keyword evidence="2" id="KW-1185">Reference proteome</keyword>
<reference evidence="1 2" key="1">
    <citation type="submission" date="2017-12" db="EMBL/GenBank/DDBJ databases">
        <title>Comparative genomics of Botrytis spp.</title>
        <authorList>
            <person name="Valero-Jimenez C.A."/>
            <person name="Tapia P."/>
            <person name="Veloso J."/>
            <person name="Silva-Moreno E."/>
            <person name="Staats M."/>
            <person name="Valdes J.H."/>
            <person name="Van Kan J.A.L."/>
        </authorList>
    </citation>
    <scope>NUCLEOTIDE SEQUENCE [LARGE SCALE GENOMIC DNA]</scope>
    <source>
        <strain evidence="1 2">MUCL3349</strain>
    </source>
</reference>
<gene>
    <name evidence="1" type="ORF">BPOR_0307g00040</name>
</gene>